<dbReference type="PANTHER" id="PTHR31212">
    <property type="entry name" value="ALPHA-KETOGLUTARATE-DEPENDENT DIOXYGENASE ALKB HOMOLOG 3"/>
    <property type="match status" value="1"/>
</dbReference>
<reference evidence="2 3" key="1">
    <citation type="submission" date="2018-08" db="EMBL/GenBank/DDBJ databases">
        <title>Genomic Encyclopedia of Type Strains, Phase III (KMG-III): the genomes of soil and plant-associated and newly described type strains.</title>
        <authorList>
            <person name="Whitman W."/>
        </authorList>
    </citation>
    <scope>NUCLEOTIDE SEQUENCE [LARGE SCALE GENOMIC DNA]</scope>
    <source>
        <strain evidence="2 3">325-5</strain>
    </source>
</reference>
<protein>
    <submittedName>
        <fullName evidence="2">2-oxoglutarate-Fe(II)-dependent oxygenase superfamily protein</fullName>
    </submittedName>
</protein>
<accession>A0A3D9RRV7</accession>
<dbReference type="InterPro" id="IPR027450">
    <property type="entry name" value="AlkB-like"/>
</dbReference>
<sequence length="195" mass="22882">MKLNLNCNVEYLKSFISEKEANNLYTYLVNLKKLNTLAEIETFSGEKFYQDYGKLMFITKNLFDKNKFDERIWGNTMVWPNDLLFLKEKIEHLTNIKFDVGVCIFYPNGNSGVDYHSDYIAFGDTTIIPSISLGEIRQFNLREKQTLKEHKINLNNGSLIIMGENCQELYEHSLPVNENYKNGRINITFRKYGFN</sequence>
<proteinExistence type="predicted"/>
<evidence type="ECO:0000259" key="1">
    <source>
        <dbReference type="PROSITE" id="PS51471"/>
    </source>
</evidence>
<dbReference type="GO" id="GO:0006307">
    <property type="term" value="P:DNA alkylation repair"/>
    <property type="evidence" value="ECO:0007669"/>
    <property type="project" value="InterPro"/>
</dbReference>
<dbReference type="PANTHER" id="PTHR31212:SF4">
    <property type="entry name" value="ALPHA-KETOGLUTARATE-DEPENDENT DIOXYGENASE ALKB HOMOLOG 3"/>
    <property type="match status" value="1"/>
</dbReference>
<evidence type="ECO:0000313" key="2">
    <source>
        <dbReference type="EMBL" id="REE79886.1"/>
    </source>
</evidence>
<dbReference type="InterPro" id="IPR037151">
    <property type="entry name" value="AlkB-like_sf"/>
</dbReference>
<evidence type="ECO:0000313" key="3">
    <source>
        <dbReference type="Proteomes" id="UP000256429"/>
    </source>
</evidence>
<dbReference type="Gene3D" id="2.60.120.590">
    <property type="entry name" value="Alpha-ketoglutarate-dependent dioxygenase AlkB-like"/>
    <property type="match status" value="1"/>
</dbReference>
<keyword evidence="3" id="KW-1185">Reference proteome</keyword>
<dbReference type="AlphaFoldDB" id="A0A3D9RRV7"/>
<dbReference type="Pfam" id="PF13532">
    <property type="entry name" value="2OG-FeII_Oxy_2"/>
    <property type="match status" value="1"/>
</dbReference>
<organism evidence="2 3">
    <name type="scientific">Lutibacter oceani</name>
    <dbReference type="NCBI Taxonomy" id="1853311"/>
    <lineage>
        <taxon>Bacteria</taxon>
        <taxon>Pseudomonadati</taxon>
        <taxon>Bacteroidota</taxon>
        <taxon>Flavobacteriia</taxon>
        <taxon>Flavobacteriales</taxon>
        <taxon>Flavobacteriaceae</taxon>
        <taxon>Lutibacter</taxon>
    </lineage>
</organism>
<dbReference type="PROSITE" id="PS51471">
    <property type="entry name" value="FE2OG_OXY"/>
    <property type="match status" value="1"/>
</dbReference>
<dbReference type="Proteomes" id="UP000256429">
    <property type="component" value="Unassembled WGS sequence"/>
</dbReference>
<dbReference type="InterPro" id="IPR032854">
    <property type="entry name" value="ALKBH3"/>
</dbReference>
<dbReference type="EMBL" id="QTTQ01000012">
    <property type="protein sequence ID" value="REE79886.1"/>
    <property type="molecule type" value="Genomic_DNA"/>
</dbReference>
<dbReference type="OrthoDB" id="509559at2"/>
<name>A0A3D9RRV7_9FLAO</name>
<dbReference type="SUPFAM" id="SSF51197">
    <property type="entry name" value="Clavaminate synthase-like"/>
    <property type="match status" value="1"/>
</dbReference>
<comment type="caution">
    <text evidence="2">The sequence shown here is derived from an EMBL/GenBank/DDBJ whole genome shotgun (WGS) entry which is preliminary data.</text>
</comment>
<dbReference type="InterPro" id="IPR005123">
    <property type="entry name" value="Oxoglu/Fe-dep_dioxygenase_dom"/>
</dbReference>
<feature type="domain" description="Fe2OG dioxygenase" evidence="1">
    <location>
        <begin position="97"/>
        <end position="193"/>
    </location>
</feature>
<gene>
    <name evidence="2" type="ORF">BX611_2785</name>
</gene>
<dbReference type="RefSeq" id="WP_115882347.1">
    <property type="nucleotide sequence ID" value="NZ_QTTQ01000012.1"/>
</dbReference>
<dbReference type="GO" id="GO:0051213">
    <property type="term" value="F:dioxygenase activity"/>
    <property type="evidence" value="ECO:0007669"/>
    <property type="project" value="InterPro"/>
</dbReference>